<protein>
    <submittedName>
        <fullName evidence="3">Uncharacterized protein</fullName>
    </submittedName>
</protein>
<proteinExistence type="predicted"/>
<accession>A0AAN7JFT8</accession>
<evidence type="ECO:0000313" key="3">
    <source>
        <dbReference type="EMBL" id="KAK4740708.1"/>
    </source>
</evidence>
<gene>
    <name evidence="3" type="ORF">SAY87_024296</name>
</gene>
<sequence length="128" mass="14078">MISIALANLVNLIVALVYKVLKGSQSPLSSMKYESVYWASSCCRELPESTWPSMAQMLAQQAYYPNRPTNSWSSSSSSVIEKGKGKTTTVKGQCRWGPYNNWGMVISSSQSSRPPKKSSLCVLLPAHL</sequence>
<evidence type="ECO:0000256" key="2">
    <source>
        <dbReference type="SAM" id="SignalP"/>
    </source>
</evidence>
<dbReference type="AlphaFoldDB" id="A0AAN7JFT8"/>
<dbReference type="Proteomes" id="UP001345219">
    <property type="component" value="Chromosome 19"/>
</dbReference>
<reference evidence="3 4" key="1">
    <citation type="journal article" date="2023" name="Hortic Res">
        <title>Pangenome of water caltrop reveals structural variations and asymmetric subgenome divergence after allopolyploidization.</title>
        <authorList>
            <person name="Zhang X."/>
            <person name="Chen Y."/>
            <person name="Wang L."/>
            <person name="Yuan Y."/>
            <person name="Fang M."/>
            <person name="Shi L."/>
            <person name="Lu R."/>
            <person name="Comes H.P."/>
            <person name="Ma Y."/>
            <person name="Chen Y."/>
            <person name="Huang G."/>
            <person name="Zhou Y."/>
            <person name="Zheng Z."/>
            <person name="Qiu Y."/>
        </authorList>
    </citation>
    <scope>NUCLEOTIDE SEQUENCE [LARGE SCALE GENOMIC DNA]</scope>
    <source>
        <tissue evidence="3">Roots</tissue>
    </source>
</reference>
<feature type="region of interest" description="Disordered" evidence="1">
    <location>
        <begin position="68"/>
        <end position="92"/>
    </location>
</feature>
<feature type="signal peptide" evidence="2">
    <location>
        <begin position="1"/>
        <end position="15"/>
    </location>
</feature>
<dbReference type="EMBL" id="JAXIOK010000024">
    <property type="protein sequence ID" value="KAK4740708.1"/>
    <property type="molecule type" value="Genomic_DNA"/>
</dbReference>
<feature type="chain" id="PRO_5042870598" evidence="2">
    <location>
        <begin position="16"/>
        <end position="128"/>
    </location>
</feature>
<name>A0AAN7JFT8_9MYRT</name>
<organism evidence="3 4">
    <name type="scientific">Trapa incisa</name>
    <dbReference type="NCBI Taxonomy" id="236973"/>
    <lineage>
        <taxon>Eukaryota</taxon>
        <taxon>Viridiplantae</taxon>
        <taxon>Streptophyta</taxon>
        <taxon>Embryophyta</taxon>
        <taxon>Tracheophyta</taxon>
        <taxon>Spermatophyta</taxon>
        <taxon>Magnoliopsida</taxon>
        <taxon>eudicotyledons</taxon>
        <taxon>Gunneridae</taxon>
        <taxon>Pentapetalae</taxon>
        <taxon>rosids</taxon>
        <taxon>malvids</taxon>
        <taxon>Myrtales</taxon>
        <taxon>Lythraceae</taxon>
        <taxon>Trapa</taxon>
    </lineage>
</organism>
<evidence type="ECO:0000256" key="1">
    <source>
        <dbReference type="SAM" id="MobiDB-lite"/>
    </source>
</evidence>
<keyword evidence="4" id="KW-1185">Reference proteome</keyword>
<comment type="caution">
    <text evidence="3">The sequence shown here is derived from an EMBL/GenBank/DDBJ whole genome shotgun (WGS) entry which is preliminary data.</text>
</comment>
<evidence type="ECO:0000313" key="4">
    <source>
        <dbReference type="Proteomes" id="UP001345219"/>
    </source>
</evidence>
<keyword evidence="2" id="KW-0732">Signal</keyword>